<evidence type="ECO:0000313" key="3">
    <source>
        <dbReference type="Proteomes" id="UP000185544"/>
    </source>
</evidence>
<dbReference type="Proteomes" id="UP000185544">
    <property type="component" value="Chromosome"/>
</dbReference>
<proteinExistence type="predicted"/>
<dbReference type="EMBL" id="CP016908">
    <property type="protein sequence ID" value="APS00344.1"/>
    <property type="molecule type" value="Genomic_DNA"/>
</dbReference>
<protein>
    <submittedName>
        <fullName evidence="2">Uncharacterized protein</fullName>
    </submittedName>
</protein>
<feature type="region of interest" description="Disordered" evidence="1">
    <location>
        <begin position="1"/>
        <end position="22"/>
    </location>
</feature>
<feature type="compositionally biased region" description="Gly residues" evidence="1">
    <location>
        <begin position="1"/>
        <end position="10"/>
    </location>
</feature>
<feature type="region of interest" description="Disordered" evidence="1">
    <location>
        <begin position="67"/>
        <end position="111"/>
    </location>
</feature>
<name>A0A1L6MXT5_9BACT</name>
<dbReference type="AlphaFoldDB" id="A0A1L6MXT5"/>
<gene>
    <name evidence="2" type="ORF">BCY86_06375</name>
</gene>
<keyword evidence="3" id="KW-1185">Reference proteome</keyword>
<organism evidence="2 3">
    <name type="scientific">Pajaroellobacter abortibovis</name>
    <dbReference type="NCBI Taxonomy" id="1882918"/>
    <lineage>
        <taxon>Bacteria</taxon>
        <taxon>Pseudomonadati</taxon>
        <taxon>Myxococcota</taxon>
        <taxon>Polyangia</taxon>
        <taxon>Polyangiales</taxon>
        <taxon>Polyangiaceae</taxon>
    </lineage>
</organism>
<sequence length="111" mass="11367">MTLGSGGGGSHQNDAVGTDGTLGGGVVIIRANAFAGNGMISAKQRCMSDDECKRLLSDDTATCIGTARYEGRGYEPPLPPDPGGQDGDSSTDGSGSQKDGGTDQGWRRFIR</sequence>
<evidence type="ECO:0000313" key="2">
    <source>
        <dbReference type="EMBL" id="APS00344.1"/>
    </source>
</evidence>
<dbReference type="KEGG" id="pabo:BCY86_06375"/>
<accession>A0A1L6MXT5</accession>
<evidence type="ECO:0000256" key="1">
    <source>
        <dbReference type="SAM" id="MobiDB-lite"/>
    </source>
</evidence>
<dbReference type="RefSeq" id="WP_075277009.1">
    <property type="nucleotide sequence ID" value="NZ_CP016908.1"/>
</dbReference>
<feature type="compositionally biased region" description="Low complexity" evidence="1">
    <location>
        <begin position="87"/>
        <end position="99"/>
    </location>
</feature>
<reference evidence="2 3" key="1">
    <citation type="submission" date="2016-08" db="EMBL/GenBank/DDBJ databases">
        <title>Identification and validation of antigenic proteins from Pajaroellobacter abortibovis using de-novo genome sequence assembly and reverse vaccinology.</title>
        <authorList>
            <person name="Welly B.T."/>
            <person name="Miller M.R."/>
            <person name="Stott J.L."/>
            <person name="Blanchard M.T."/>
            <person name="Islas-Trejo A.D."/>
            <person name="O'Rourke S.M."/>
            <person name="Young A.E."/>
            <person name="Medrano J.F."/>
            <person name="Van Eenennaam A.L."/>
        </authorList>
    </citation>
    <scope>NUCLEOTIDE SEQUENCE [LARGE SCALE GENOMIC DNA]</scope>
    <source>
        <strain evidence="2 3">BTF92-0548A/99-0131</strain>
    </source>
</reference>